<reference evidence="1" key="1">
    <citation type="journal article" date="2014" name="Front. Microbiol.">
        <title>High frequency of phylogenetically diverse reductive dehalogenase-homologous genes in deep subseafloor sedimentary metagenomes.</title>
        <authorList>
            <person name="Kawai M."/>
            <person name="Futagami T."/>
            <person name="Toyoda A."/>
            <person name="Takaki Y."/>
            <person name="Nishi S."/>
            <person name="Hori S."/>
            <person name="Arai W."/>
            <person name="Tsubouchi T."/>
            <person name="Morono Y."/>
            <person name="Uchiyama I."/>
            <person name="Ito T."/>
            <person name="Fujiyama A."/>
            <person name="Inagaki F."/>
            <person name="Takami H."/>
        </authorList>
    </citation>
    <scope>NUCLEOTIDE SEQUENCE</scope>
    <source>
        <strain evidence="1">Expedition CK06-06</strain>
    </source>
</reference>
<sequence length="129" mass="13608">MKHNAKVQGLLAVMMALTLALASCQANPPAVVGPHVNVDVDGVWGIPEQGTDKEGANFDRWATGPGGSPSAISDTDPAIQNQATNDENQIRYGAQDSNDTKSRMSVETFKGLKLRSIGPAFMSGRIADL</sequence>
<feature type="non-terminal residue" evidence="1">
    <location>
        <position position="129"/>
    </location>
</feature>
<dbReference type="EMBL" id="BARS01020868">
    <property type="protein sequence ID" value="GAG12203.1"/>
    <property type="molecule type" value="Genomic_DNA"/>
</dbReference>
<proteinExistence type="predicted"/>
<evidence type="ECO:0000313" key="1">
    <source>
        <dbReference type="EMBL" id="GAG12203.1"/>
    </source>
</evidence>
<protein>
    <submittedName>
        <fullName evidence="1">Uncharacterized protein</fullName>
    </submittedName>
</protein>
<comment type="caution">
    <text evidence="1">The sequence shown here is derived from an EMBL/GenBank/DDBJ whole genome shotgun (WGS) entry which is preliminary data.</text>
</comment>
<name>X0VI79_9ZZZZ</name>
<gene>
    <name evidence="1" type="ORF">S01H1_33603</name>
</gene>
<accession>X0VI79</accession>
<organism evidence="1">
    <name type="scientific">marine sediment metagenome</name>
    <dbReference type="NCBI Taxonomy" id="412755"/>
    <lineage>
        <taxon>unclassified sequences</taxon>
        <taxon>metagenomes</taxon>
        <taxon>ecological metagenomes</taxon>
    </lineage>
</organism>
<dbReference type="PROSITE" id="PS51257">
    <property type="entry name" value="PROKAR_LIPOPROTEIN"/>
    <property type="match status" value="1"/>
</dbReference>
<dbReference type="AlphaFoldDB" id="X0VI79"/>